<dbReference type="PANTHER" id="PTHR47982">
    <property type="entry name" value="PROLINE-RICH RECEPTOR-LIKE PROTEIN KINASE PERK4"/>
    <property type="match status" value="1"/>
</dbReference>
<dbReference type="GO" id="GO:0005524">
    <property type="term" value="F:ATP binding"/>
    <property type="evidence" value="ECO:0007669"/>
    <property type="project" value="UniProtKB-UniRule"/>
</dbReference>
<keyword evidence="12" id="KW-0472">Membrane</keyword>
<keyword evidence="3" id="KW-1003">Cell membrane</keyword>
<feature type="compositionally biased region" description="Pro residues" evidence="18">
    <location>
        <begin position="1"/>
        <end position="29"/>
    </location>
</feature>
<dbReference type="Gene3D" id="3.30.200.20">
    <property type="entry name" value="Phosphorylase Kinase, domain 1"/>
    <property type="match status" value="1"/>
</dbReference>
<dbReference type="InterPro" id="IPR008271">
    <property type="entry name" value="Ser/Thr_kinase_AS"/>
</dbReference>
<dbReference type="GO" id="GO:0005886">
    <property type="term" value="C:plasma membrane"/>
    <property type="evidence" value="ECO:0007669"/>
    <property type="project" value="UniProtKB-SubCell"/>
</dbReference>
<evidence type="ECO:0000256" key="15">
    <source>
        <dbReference type="ARBA" id="ARBA00048679"/>
    </source>
</evidence>
<keyword evidence="5" id="KW-0597">Phosphoprotein</keyword>
<dbReference type="SUPFAM" id="SSF56112">
    <property type="entry name" value="Protein kinase-like (PK-like)"/>
    <property type="match status" value="1"/>
</dbReference>
<dbReference type="Gene3D" id="1.10.510.10">
    <property type="entry name" value="Transferase(Phosphotransferase) domain 1"/>
    <property type="match status" value="1"/>
</dbReference>
<feature type="domain" description="Protein kinase" evidence="19">
    <location>
        <begin position="78"/>
        <end position="357"/>
    </location>
</feature>
<evidence type="ECO:0000256" key="13">
    <source>
        <dbReference type="ARBA" id="ARBA00023180"/>
    </source>
</evidence>
<dbReference type="PANTHER" id="PTHR47982:SF35">
    <property type="entry name" value="PROLINE-RICH RECEPTOR-LIKE PROTEIN KINASE PERK1-RELATED"/>
    <property type="match status" value="1"/>
</dbReference>
<comment type="subcellular location">
    <subcellularLocation>
        <location evidence="1">Cell membrane</location>
        <topology evidence="1">Single-pass membrane protein</topology>
    </subcellularLocation>
</comment>
<dbReference type="AlphaFoldDB" id="W9RJX7"/>
<evidence type="ECO:0000256" key="1">
    <source>
        <dbReference type="ARBA" id="ARBA00004162"/>
    </source>
</evidence>
<name>W9RJX7_9ROSA</name>
<evidence type="ECO:0000256" key="16">
    <source>
        <dbReference type="PROSITE-ProRule" id="PRU10141"/>
    </source>
</evidence>
<evidence type="ECO:0000313" key="20">
    <source>
        <dbReference type="EMBL" id="EXB94681.1"/>
    </source>
</evidence>
<evidence type="ECO:0000256" key="10">
    <source>
        <dbReference type="ARBA" id="ARBA00022840"/>
    </source>
</evidence>
<sequence>MPKPSPPPAVASRPPHSPGYAPKPPPPRPAFTSSSGGFGSNYSGSENPLPPPPPPGYNLGFSKSTFTYEELALATDGFSDANLLGQGGFGYVHMGVLPNGKEIAVKQLKAGSGQGDREFQAEVDIISRVHHKHLVSLVGYFNTGSQRMLVYEFVPNDTLEFHLHGKGRPVMDWPTRLKIALGSAKGLAYLHEDCHPKIIHRDIKASNILLDFKFEAKVADFGLAKFSSDVNTHVSTRVMGTFGYLAPEYAASGKLTDKSDVFSFGVMLLELITGHRPVDATQSYMEDSLVDWARPLLNRALEDRKYDSLVDPRLQDNFDENEMARMVACAAACVRHSARRRPRMSQIVRALEGDVSLADLNEGIRPGQSNVYSSYGSSDYDTSQYNEDLKKFRKVALGSQEYGASSEYSGPTSDYGLYPSGSSSEGQTTREMEMGRMKKNGQGFTKEAASGSSGEGQTTREMETGRMKKNGQGFRREAF</sequence>
<evidence type="ECO:0000256" key="8">
    <source>
        <dbReference type="ARBA" id="ARBA00022741"/>
    </source>
</evidence>
<evidence type="ECO:0000256" key="3">
    <source>
        <dbReference type="ARBA" id="ARBA00022475"/>
    </source>
</evidence>
<evidence type="ECO:0000256" key="5">
    <source>
        <dbReference type="ARBA" id="ARBA00022553"/>
    </source>
</evidence>
<accession>W9RJX7</accession>
<keyword evidence="21" id="KW-1185">Reference proteome</keyword>
<dbReference type="EMBL" id="KE345171">
    <property type="protein sequence ID" value="EXB94681.1"/>
    <property type="molecule type" value="Genomic_DNA"/>
</dbReference>
<keyword evidence="9 20" id="KW-0418">Kinase</keyword>
<gene>
    <name evidence="20" type="ORF">L484_001890</name>
</gene>
<dbReference type="PROSITE" id="PS00107">
    <property type="entry name" value="PROTEIN_KINASE_ATP"/>
    <property type="match status" value="1"/>
</dbReference>
<dbReference type="InterPro" id="IPR011009">
    <property type="entry name" value="Kinase-like_dom_sf"/>
</dbReference>
<comment type="similarity">
    <text evidence="17">Belongs to the protein kinase superfamily.</text>
</comment>
<evidence type="ECO:0000256" key="12">
    <source>
        <dbReference type="ARBA" id="ARBA00023136"/>
    </source>
</evidence>
<dbReference type="Pfam" id="PF07714">
    <property type="entry name" value="PK_Tyr_Ser-Thr"/>
    <property type="match status" value="1"/>
</dbReference>
<dbReference type="InterPro" id="IPR000719">
    <property type="entry name" value="Prot_kinase_dom"/>
</dbReference>
<keyword evidence="10 16" id="KW-0067">ATP-binding</keyword>
<evidence type="ECO:0000259" key="19">
    <source>
        <dbReference type="PROSITE" id="PS50011"/>
    </source>
</evidence>
<feature type="binding site" evidence="16">
    <location>
        <position position="106"/>
    </location>
    <ligand>
        <name>ATP</name>
        <dbReference type="ChEBI" id="CHEBI:30616"/>
    </ligand>
</feature>
<dbReference type="InterPro" id="IPR001245">
    <property type="entry name" value="Ser-Thr/Tyr_kinase_cat_dom"/>
</dbReference>
<dbReference type="PROSITE" id="PS00108">
    <property type="entry name" value="PROTEIN_KINASE_ST"/>
    <property type="match status" value="1"/>
</dbReference>
<evidence type="ECO:0000256" key="17">
    <source>
        <dbReference type="RuleBase" id="RU000304"/>
    </source>
</evidence>
<dbReference type="SMART" id="SM00220">
    <property type="entry name" value="S_TKc"/>
    <property type="match status" value="1"/>
</dbReference>
<dbReference type="STRING" id="981085.W9RJX7"/>
<dbReference type="KEGG" id="mnt:21385474"/>
<dbReference type="PROSITE" id="PS50011">
    <property type="entry name" value="PROTEIN_KINASE_DOM"/>
    <property type="match status" value="1"/>
</dbReference>
<keyword evidence="13" id="KW-0325">Glycoprotein</keyword>
<keyword evidence="20" id="KW-0675">Receptor</keyword>
<comment type="catalytic activity">
    <reaction evidence="14">
        <text>L-threonyl-[protein] + ATP = O-phospho-L-threonyl-[protein] + ADP + H(+)</text>
        <dbReference type="Rhea" id="RHEA:46608"/>
        <dbReference type="Rhea" id="RHEA-COMP:11060"/>
        <dbReference type="Rhea" id="RHEA-COMP:11605"/>
        <dbReference type="ChEBI" id="CHEBI:15378"/>
        <dbReference type="ChEBI" id="CHEBI:30013"/>
        <dbReference type="ChEBI" id="CHEBI:30616"/>
        <dbReference type="ChEBI" id="CHEBI:61977"/>
        <dbReference type="ChEBI" id="CHEBI:456216"/>
        <dbReference type="EC" id="2.7.11.1"/>
    </reaction>
</comment>
<dbReference type="InterPro" id="IPR047117">
    <property type="entry name" value="PERK1-13-like"/>
</dbReference>
<keyword evidence="11" id="KW-1133">Transmembrane helix</keyword>
<dbReference type="InterPro" id="IPR017441">
    <property type="entry name" value="Protein_kinase_ATP_BS"/>
</dbReference>
<proteinExistence type="inferred from homology"/>
<dbReference type="GO" id="GO:0004674">
    <property type="term" value="F:protein serine/threonine kinase activity"/>
    <property type="evidence" value="ECO:0007669"/>
    <property type="project" value="UniProtKB-KW"/>
</dbReference>
<dbReference type="OrthoDB" id="4062651at2759"/>
<feature type="region of interest" description="Disordered" evidence="18">
    <location>
        <begin position="1"/>
        <end position="60"/>
    </location>
</feature>
<evidence type="ECO:0000256" key="2">
    <source>
        <dbReference type="ARBA" id="ARBA00012513"/>
    </source>
</evidence>
<dbReference type="FunFam" id="3.30.200.20:FF:000207">
    <property type="entry name" value="proline-rich receptor-like protein kinase PERK1"/>
    <property type="match status" value="1"/>
</dbReference>
<evidence type="ECO:0000256" key="9">
    <source>
        <dbReference type="ARBA" id="ARBA00022777"/>
    </source>
</evidence>
<dbReference type="FunFam" id="1.10.510.10:FF:000239">
    <property type="entry name" value="Proline-rich receptor-like protein kinase PERK1"/>
    <property type="match status" value="1"/>
</dbReference>
<keyword evidence="4 17" id="KW-0723">Serine/threonine-protein kinase</keyword>
<keyword evidence="8 16" id="KW-0547">Nucleotide-binding</keyword>
<evidence type="ECO:0000256" key="7">
    <source>
        <dbReference type="ARBA" id="ARBA00022692"/>
    </source>
</evidence>
<evidence type="ECO:0000256" key="14">
    <source>
        <dbReference type="ARBA" id="ARBA00047899"/>
    </source>
</evidence>
<evidence type="ECO:0000313" key="21">
    <source>
        <dbReference type="Proteomes" id="UP000030645"/>
    </source>
</evidence>
<dbReference type="eggNOG" id="KOG1187">
    <property type="taxonomic scope" value="Eukaryota"/>
</dbReference>
<protein>
    <recommendedName>
        <fullName evidence="2">non-specific serine/threonine protein kinase</fullName>
        <ecNumber evidence="2">2.7.11.1</ecNumber>
    </recommendedName>
</protein>
<keyword evidence="6" id="KW-0808">Transferase</keyword>
<dbReference type="Proteomes" id="UP000030645">
    <property type="component" value="Unassembled WGS sequence"/>
</dbReference>
<evidence type="ECO:0000256" key="6">
    <source>
        <dbReference type="ARBA" id="ARBA00022679"/>
    </source>
</evidence>
<feature type="region of interest" description="Disordered" evidence="18">
    <location>
        <begin position="401"/>
        <end position="479"/>
    </location>
</feature>
<organism evidence="20 21">
    <name type="scientific">Morus notabilis</name>
    <dbReference type="NCBI Taxonomy" id="981085"/>
    <lineage>
        <taxon>Eukaryota</taxon>
        <taxon>Viridiplantae</taxon>
        <taxon>Streptophyta</taxon>
        <taxon>Embryophyta</taxon>
        <taxon>Tracheophyta</taxon>
        <taxon>Spermatophyta</taxon>
        <taxon>Magnoliopsida</taxon>
        <taxon>eudicotyledons</taxon>
        <taxon>Gunneridae</taxon>
        <taxon>Pentapetalae</taxon>
        <taxon>rosids</taxon>
        <taxon>fabids</taxon>
        <taxon>Rosales</taxon>
        <taxon>Moraceae</taxon>
        <taxon>Moreae</taxon>
        <taxon>Morus</taxon>
    </lineage>
</organism>
<evidence type="ECO:0000256" key="11">
    <source>
        <dbReference type="ARBA" id="ARBA00022989"/>
    </source>
</evidence>
<keyword evidence="7" id="KW-0812">Transmembrane</keyword>
<comment type="catalytic activity">
    <reaction evidence="15">
        <text>L-seryl-[protein] + ATP = O-phospho-L-seryl-[protein] + ADP + H(+)</text>
        <dbReference type="Rhea" id="RHEA:17989"/>
        <dbReference type="Rhea" id="RHEA-COMP:9863"/>
        <dbReference type="Rhea" id="RHEA-COMP:11604"/>
        <dbReference type="ChEBI" id="CHEBI:15378"/>
        <dbReference type="ChEBI" id="CHEBI:29999"/>
        <dbReference type="ChEBI" id="CHEBI:30616"/>
        <dbReference type="ChEBI" id="CHEBI:83421"/>
        <dbReference type="ChEBI" id="CHEBI:456216"/>
        <dbReference type="EC" id="2.7.11.1"/>
    </reaction>
</comment>
<reference evidence="21" key="1">
    <citation type="submission" date="2013-01" db="EMBL/GenBank/DDBJ databases">
        <title>Draft Genome Sequence of a Mulberry Tree, Morus notabilis C.K. Schneid.</title>
        <authorList>
            <person name="He N."/>
            <person name="Zhao S."/>
        </authorList>
    </citation>
    <scope>NUCLEOTIDE SEQUENCE</scope>
</reference>
<evidence type="ECO:0000256" key="18">
    <source>
        <dbReference type="SAM" id="MobiDB-lite"/>
    </source>
</evidence>
<dbReference type="EC" id="2.7.11.1" evidence="2"/>
<evidence type="ECO:0000256" key="4">
    <source>
        <dbReference type="ARBA" id="ARBA00022527"/>
    </source>
</evidence>
<feature type="compositionally biased region" description="Polar residues" evidence="18">
    <location>
        <begin position="402"/>
        <end position="412"/>
    </location>
</feature>